<keyword evidence="7" id="KW-0862">Zinc</keyword>
<evidence type="ECO:0000256" key="11">
    <source>
        <dbReference type="PIRNR" id="PIRNR007860"/>
    </source>
</evidence>
<dbReference type="InterPro" id="IPR024763">
    <property type="entry name" value="VPS11_C"/>
</dbReference>
<dbReference type="Gene3D" id="3.30.40.10">
    <property type="entry name" value="Zinc/RING finger domain, C3HC4 (zinc finger)"/>
    <property type="match status" value="1"/>
</dbReference>
<feature type="domain" description="RING-type" evidence="16">
    <location>
        <begin position="820"/>
        <end position="858"/>
    </location>
</feature>
<dbReference type="InterPro" id="IPR016528">
    <property type="entry name" value="VPS11"/>
</dbReference>
<dbReference type="InterPro" id="IPR036322">
    <property type="entry name" value="WD40_repeat_dom_sf"/>
</dbReference>
<dbReference type="GO" id="GO:0007032">
    <property type="term" value="P:endosome organization"/>
    <property type="evidence" value="ECO:0007669"/>
    <property type="project" value="TreeGrafter"/>
</dbReference>
<evidence type="ECO:0000256" key="5">
    <source>
        <dbReference type="ARBA" id="ARBA00022723"/>
    </source>
</evidence>
<dbReference type="EMBL" id="GIFC01018727">
    <property type="protein sequence ID" value="MXV00811.1"/>
    <property type="molecule type" value="Transcribed_RNA"/>
</dbReference>
<dbReference type="GO" id="GO:0048284">
    <property type="term" value="P:organelle fusion"/>
    <property type="evidence" value="ECO:0007669"/>
    <property type="project" value="TreeGrafter"/>
</dbReference>
<comment type="subcellular location">
    <subcellularLocation>
        <location evidence="2">Late endosome membrane</location>
        <topology evidence="2">Peripheral membrane protein</topology>
        <orientation evidence="2">Cytoplasmic side</orientation>
    </subcellularLocation>
    <subcellularLocation>
        <location evidence="1">Lysosome</location>
    </subcellularLocation>
</comment>
<dbReference type="Pfam" id="PF23356">
    <property type="entry name" value="TPR_PEP5_VPS11"/>
    <property type="match status" value="1"/>
</dbReference>
<dbReference type="InterPro" id="IPR013083">
    <property type="entry name" value="Znf_RING/FYVE/PHD"/>
</dbReference>
<dbReference type="GO" id="GO:0030674">
    <property type="term" value="F:protein-macromolecule adaptor activity"/>
    <property type="evidence" value="ECO:0007669"/>
    <property type="project" value="TreeGrafter"/>
</dbReference>
<feature type="repeat" description="CHCR" evidence="13">
    <location>
        <begin position="575"/>
        <end position="734"/>
    </location>
</feature>
<evidence type="ECO:0000259" key="16">
    <source>
        <dbReference type="PROSITE" id="PS50089"/>
    </source>
</evidence>
<dbReference type="InterPro" id="IPR015943">
    <property type="entry name" value="WD40/YVTN_repeat-like_dom_sf"/>
</dbReference>
<keyword evidence="8" id="KW-0653">Protein transport</keyword>
<dbReference type="PANTHER" id="PTHR23323:SF24">
    <property type="entry name" value="VACUOLAR PROTEIN SORTING-ASSOCIATED PROTEIN 11 HOMOLOG"/>
    <property type="match status" value="1"/>
</dbReference>
<dbReference type="AlphaFoldDB" id="A0A6B0VEF0"/>
<evidence type="ECO:0000256" key="8">
    <source>
        <dbReference type="ARBA" id="ARBA00022927"/>
    </source>
</evidence>
<dbReference type="Gene3D" id="1.25.40.10">
    <property type="entry name" value="Tetratricopeptide repeat domain"/>
    <property type="match status" value="2"/>
</dbReference>
<dbReference type="GO" id="GO:0006886">
    <property type="term" value="P:intracellular protein transport"/>
    <property type="evidence" value="ECO:0007669"/>
    <property type="project" value="UniProtKB-UniRule"/>
</dbReference>
<evidence type="ECO:0000256" key="4">
    <source>
        <dbReference type="ARBA" id="ARBA00022448"/>
    </source>
</evidence>
<dbReference type="PROSITE" id="PS50089">
    <property type="entry name" value="ZF_RING_2"/>
    <property type="match status" value="1"/>
</dbReference>
<dbReference type="Gene3D" id="2.130.10.10">
    <property type="entry name" value="YVTN repeat-like/Quinoprotein amine dehydrogenase"/>
    <property type="match status" value="1"/>
</dbReference>
<dbReference type="GO" id="GO:0005764">
    <property type="term" value="C:lysosome"/>
    <property type="evidence" value="ECO:0007669"/>
    <property type="project" value="UniProtKB-SubCell"/>
</dbReference>
<evidence type="ECO:0000256" key="13">
    <source>
        <dbReference type="PROSITE-ProRule" id="PRU01006"/>
    </source>
</evidence>
<keyword evidence="14" id="KW-0175">Coiled coil</keyword>
<dbReference type="PROSITE" id="PS50236">
    <property type="entry name" value="CHCR"/>
    <property type="match status" value="2"/>
</dbReference>
<proteinExistence type="inferred from homology"/>
<organism evidence="17">
    <name type="scientific">Ixodes ricinus</name>
    <name type="common">Common tick</name>
    <name type="synonym">Acarus ricinus</name>
    <dbReference type="NCBI Taxonomy" id="34613"/>
    <lineage>
        <taxon>Eukaryota</taxon>
        <taxon>Metazoa</taxon>
        <taxon>Ecdysozoa</taxon>
        <taxon>Arthropoda</taxon>
        <taxon>Chelicerata</taxon>
        <taxon>Arachnida</taxon>
        <taxon>Acari</taxon>
        <taxon>Parasitiformes</taxon>
        <taxon>Ixodida</taxon>
        <taxon>Ixodoidea</taxon>
        <taxon>Ixodidae</taxon>
        <taxon>Ixodinae</taxon>
        <taxon>Ixodes</taxon>
    </lineage>
</organism>
<evidence type="ECO:0000256" key="10">
    <source>
        <dbReference type="ARBA" id="ARBA00023228"/>
    </source>
</evidence>
<evidence type="ECO:0000313" key="17">
    <source>
        <dbReference type="EMBL" id="MXV00811.1"/>
    </source>
</evidence>
<dbReference type="GO" id="GO:0007033">
    <property type="term" value="P:vacuole organization"/>
    <property type="evidence" value="ECO:0007669"/>
    <property type="project" value="TreeGrafter"/>
</dbReference>
<dbReference type="InterPro" id="IPR057308">
    <property type="entry name" value="CHCR_PEP5_VPS11"/>
</dbReference>
<dbReference type="CDD" id="cd16688">
    <property type="entry name" value="RING-H2_Vps11"/>
    <property type="match status" value="1"/>
</dbReference>
<evidence type="ECO:0000256" key="3">
    <source>
        <dbReference type="ARBA" id="ARBA00007070"/>
    </source>
</evidence>
<feature type="repeat" description="CHCR" evidence="13">
    <location>
        <begin position="403"/>
        <end position="552"/>
    </location>
</feature>
<dbReference type="GO" id="GO:0030897">
    <property type="term" value="C:HOPS complex"/>
    <property type="evidence" value="ECO:0007669"/>
    <property type="project" value="TreeGrafter"/>
</dbReference>
<dbReference type="Pfam" id="PF23341">
    <property type="entry name" value="PEP5_VPS11_N"/>
    <property type="match status" value="1"/>
</dbReference>
<dbReference type="InterPro" id="IPR001841">
    <property type="entry name" value="Znf_RING"/>
</dbReference>
<feature type="coiled-coil region" evidence="14">
    <location>
        <begin position="777"/>
        <end position="811"/>
    </location>
</feature>
<reference evidence="17" key="1">
    <citation type="submission" date="2019-12" db="EMBL/GenBank/DDBJ databases">
        <title>An insight into the sialome of adult female Ixodes ricinus ticks feeding for 6 days.</title>
        <authorList>
            <person name="Perner J."/>
            <person name="Ribeiro J.M.C."/>
        </authorList>
    </citation>
    <scope>NUCLEOTIDE SEQUENCE</scope>
    <source>
        <strain evidence="17">Semi-engorged</strain>
        <tissue evidence="17">Salivary glands</tissue>
    </source>
</reference>
<dbReference type="SUPFAM" id="SSF48371">
    <property type="entry name" value="ARM repeat"/>
    <property type="match status" value="1"/>
</dbReference>
<dbReference type="PIRSF" id="PIRSF007860">
    <property type="entry name" value="VPS11"/>
    <property type="match status" value="1"/>
</dbReference>
<dbReference type="SUPFAM" id="SSF57850">
    <property type="entry name" value="RING/U-box"/>
    <property type="match status" value="1"/>
</dbReference>
<evidence type="ECO:0000256" key="15">
    <source>
        <dbReference type="SAM" id="MobiDB-lite"/>
    </source>
</evidence>
<dbReference type="InterPro" id="IPR057307">
    <property type="entry name" value="PEP5_VPS11_N"/>
</dbReference>
<keyword evidence="4" id="KW-0813">Transport</keyword>
<dbReference type="SUPFAM" id="SSF50978">
    <property type="entry name" value="WD40 repeat-like"/>
    <property type="match status" value="1"/>
</dbReference>
<evidence type="ECO:0000256" key="1">
    <source>
        <dbReference type="ARBA" id="ARBA00004371"/>
    </source>
</evidence>
<dbReference type="InterPro" id="IPR011990">
    <property type="entry name" value="TPR-like_helical_dom_sf"/>
</dbReference>
<accession>A0A6B0VEF0</accession>
<dbReference type="GO" id="GO:0008270">
    <property type="term" value="F:zinc ion binding"/>
    <property type="evidence" value="ECO:0007669"/>
    <property type="project" value="UniProtKB-KW"/>
</dbReference>
<evidence type="ECO:0000256" key="7">
    <source>
        <dbReference type="ARBA" id="ARBA00022833"/>
    </source>
</evidence>
<keyword evidence="10" id="KW-0458">Lysosome</keyword>
<evidence type="ECO:0000256" key="9">
    <source>
        <dbReference type="ARBA" id="ARBA00023136"/>
    </source>
</evidence>
<comment type="similarity">
    <text evidence="3 11">Belongs to the VPS11 family.</text>
</comment>
<protein>
    <recommendedName>
        <fullName evidence="11">Vacuolar protein sorting-associated protein 11 homolog</fullName>
    </recommendedName>
</protein>
<feature type="region of interest" description="Disordered" evidence="15">
    <location>
        <begin position="915"/>
        <end position="946"/>
    </location>
</feature>
<dbReference type="Pfam" id="PF12451">
    <property type="entry name" value="VPS11_C"/>
    <property type="match status" value="1"/>
</dbReference>
<dbReference type="PANTHER" id="PTHR23323">
    <property type="entry name" value="VACUOLAR PROTEIN SORTING-ASSOCIATED PROTEIN"/>
    <property type="match status" value="1"/>
</dbReference>
<dbReference type="GO" id="GO:0006904">
    <property type="term" value="P:vesicle docking involved in exocytosis"/>
    <property type="evidence" value="ECO:0007669"/>
    <property type="project" value="TreeGrafter"/>
</dbReference>
<keyword evidence="9 11" id="KW-0472">Membrane</keyword>
<evidence type="ECO:0000256" key="14">
    <source>
        <dbReference type="SAM" id="Coils"/>
    </source>
</evidence>
<keyword evidence="6 12" id="KW-0863">Zinc-finger</keyword>
<dbReference type="GO" id="GO:0031902">
    <property type="term" value="C:late endosome membrane"/>
    <property type="evidence" value="ECO:0007669"/>
    <property type="project" value="UniProtKB-SubCell"/>
</dbReference>
<evidence type="ECO:0000256" key="2">
    <source>
        <dbReference type="ARBA" id="ARBA00004492"/>
    </source>
</evidence>
<sequence length="946" mass="108079">MAFKLRRYNFFDKEVIKDPETNENFEKLKDVSVTCSSSGRGQLVLGDVEGHVIYINRQLQMSGFKAYVLTIEFLQQMRENSLLVTVGADEKGINPLIKVWNQEKADKQGIPLCVRIVRAVAGINVSPVKSLAVHENLNLMAVGFDDGNVLLFRGDITRDRQSKQTVLRVGTSPVNALAFLTVNRPNQQNSHLFAGTASQVVSVNLAVRDKETMQVLDSHGCSPQCATMSVVSDPKKEDSQFIVGRQEAVYFYHPEGRGSCLAFEEEKVILRWFRNYLVLVCKDAKAPVAAAAAARSGLEKTVVTIYDIQNKFVAYSALIPGVVDVFFEWGSLFVLVQDGKMYCLQEKDTQSKLEVLFKKNQYSLAISLAKSQQYDEDGLIDIFRQYGDHLYSKGDHEGAVQMYIKTIGKLEASYVIRKFLDAQRINNLTEYLQELHRKGAASEDHTTLLLNCYIRLDENDKLTQFIMTEGRAIDFDVETAIRVCRQAGYFSQALYLAEKHGCDDLYLHIQLENCRDYLKALHYISRLPFREAEDYMKKYGKVLLNEIPEETTHLLKRLCTDYKPSNAPLVNQSMLDGAPPPQEQKSHPEDFIHIFVNKSDKLLEFLEHMVKVQPNSSSLVYNTLLELHLQAHNHEPDSAEKKLREQKIMDMLRSWESMYDLDQAMVLCQMNNFRRGILHLYEKAKLYQQILSYHIENSEYDSVIKICERFGTNDPNLWIQALWFFAQAGESQKTYFKTVLEQIEKGKLLPPIMVVEIASRSQTATLSLIKDYLIRHLQSENRQTEENERLMNQYKEDTAKARSEIEDLRHNPKIFQVSKCCGCNHQLELPSVHFLCGHSYHQHCFENYAESDTECPECLAKNSKTLDILRSQEQTKDLHEQFHHLLERSEDGFSVVAEYLGKGLFNKVTLLTDGAGAPHSKPGPRNARPPTGSGLPLHVQRDVLLQ</sequence>
<dbReference type="InterPro" id="IPR000547">
    <property type="entry name" value="Clathrin_H-chain/VPS_repeat"/>
</dbReference>
<name>A0A6B0VEF0_IXORI</name>
<evidence type="ECO:0000256" key="6">
    <source>
        <dbReference type="ARBA" id="ARBA00022771"/>
    </source>
</evidence>
<dbReference type="InterPro" id="IPR016024">
    <property type="entry name" value="ARM-type_fold"/>
</dbReference>
<evidence type="ECO:0000256" key="12">
    <source>
        <dbReference type="PROSITE-ProRule" id="PRU00175"/>
    </source>
</evidence>
<keyword evidence="5" id="KW-0479">Metal-binding</keyword>